<reference evidence="2 3" key="2">
    <citation type="submission" date="2018-11" db="EMBL/GenBank/DDBJ databases">
        <authorList>
            <consortium name="Pathogen Informatics"/>
        </authorList>
    </citation>
    <scope>NUCLEOTIDE SEQUENCE [LARGE SCALE GENOMIC DNA]</scope>
    <source>
        <strain evidence="2 3">NST_G2</strain>
    </source>
</reference>
<dbReference type="Proteomes" id="UP000275846">
    <property type="component" value="Unassembled WGS sequence"/>
</dbReference>
<evidence type="ECO:0000256" key="1">
    <source>
        <dbReference type="SAM" id="MobiDB-lite"/>
    </source>
</evidence>
<sequence>MVELSQFRTICDKETERRKVLEVELQEHKKNLEKLDTRVQTKEARLQEVSNLEEEKKIKEGQLEVLRDDLKASEECRLELNAELREARRQIERLNSEGAKWPPHLSRSEAQVDNFLKGQRTSR</sequence>
<evidence type="ECO:0000313" key="2">
    <source>
        <dbReference type="EMBL" id="VDM05084.1"/>
    </source>
</evidence>
<evidence type="ECO:0000313" key="4">
    <source>
        <dbReference type="WBParaSite" id="SSLN_0001940501-mRNA-1"/>
    </source>
</evidence>
<dbReference type="WBParaSite" id="SSLN_0001940501-mRNA-1">
    <property type="protein sequence ID" value="SSLN_0001940501-mRNA-1"/>
    <property type="gene ID" value="SSLN_0001940501"/>
</dbReference>
<dbReference type="OrthoDB" id="9945740at2759"/>
<gene>
    <name evidence="2" type="ORF">SSLN_LOCUS18698</name>
</gene>
<dbReference type="AlphaFoldDB" id="A0A183TQF0"/>
<protein>
    <submittedName>
        <fullName evidence="4">Coiled-coil domain containing 160</fullName>
    </submittedName>
</protein>
<dbReference type="EMBL" id="UYSU01045018">
    <property type="protein sequence ID" value="VDM05084.1"/>
    <property type="molecule type" value="Genomic_DNA"/>
</dbReference>
<reference evidence="4" key="1">
    <citation type="submission" date="2016-06" db="UniProtKB">
        <authorList>
            <consortium name="WormBaseParasite"/>
        </authorList>
    </citation>
    <scope>IDENTIFICATION</scope>
</reference>
<organism evidence="4">
    <name type="scientific">Schistocephalus solidus</name>
    <name type="common">Tapeworm</name>
    <dbReference type="NCBI Taxonomy" id="70667"/>
    <lineage>
        <taxon>Eukaryota</taxon>
        <taxon>Metazoa</taxon>
        <taxon>Spiralia</taxon>
        <taxon>Lophotrochozoa</taxon>
        <taxon>Platyhelminthes</taxon>
        <taxon>Cestoda</taxon>
        <taxon>Eucestoda</taxon>
        <taxon>Diphyllobothriidea</taxon>
        <taxon>Diphyllobothriidae</taxon>
        <taxon>Schistocephalus</taxon>
    </lineage>
</organism>
<feature type="region of interest" description="Disordered" evidence="1">
    <location>
        <begin position="95"/>
        <end position="123"/>
    </location>
</feature>
<name>A0A183TQF0_SCHSO</name>
<keyword evidence="3" id="KW-1185">Reference proteome</keyword>
<evidence type="ECO:0000313" key="3">
    <source>
        <dbReference type="Proteomes" id="UP000275846"/>
    </source>
</evidence>
<accession>A0A183TQF0</accession>
<proteinExistence type="predicted"/>